<dbReference type="AlphaFoldDB" id="A0A367KX43"/>
<feature type="compositionally biased region" description="Low complexity" evidence="5">
    <location>
        <begin position="97"/>
        <end position="110"/>
    </location>
</feature>
<dbReference type="Pfam" id="PF03853">
    <property type="entry name" value="YjeF_N"/>
    <property type="match status" value="1"/>
</dbReference>
<dbReference type="GO" id="GO:0000932">
    <property type="term" value="C:P-body"/>
    <property type="evidence" value="ECO:0007669"/>
    <property type="project" value="UniProtKB-SubCell"/>
</dbReference>
<comment type="caution">
    <text evidence="8">The sequence shown here is derived from an EMBL/GenBank/DDBJ whole genome shotgun (WGS) entry which is preliminary data.</text>
</comment>
<accession>A0A367KX43</accession>
<feature type="domain" description="DFDF" evidence="7">
    <location>
        <begin position="125"/>
        <end position="161"/>
    </location>
</feature>
<evidence type="ECO:0000313" key="8">
    <source>
        <dbReference type="EMBL" id="RCI06734.1"/>
    </source>
</evidence>
<evidence type="ECO:0000256" key="4">
    <source>
        <dbReference type="ARBA" id="ARBA00022490"/>
    </source>
</evidence>
<dbReference type="OrthoDB" id="10030313at2759"/>
<dbReference type="Proteomes" id="UP000253551">
    <property type="component" value="Unassembled WGS sequence"/>
</dbReference>
<proteinExistence type="inferred from homology"/>
<dbReference type="SUPFAM" id="SSF64153">
    <property type="entry name" value="YjeF N-terminal domain-like"/>
    <property type="match status" value="1"/>
</dbReference>
<dbReference type="STRING" id="4846.A0A367KX43"/>
<name>A0A367KX43_RHIST</name>
<reference evidence="8 9" key="1">
    <citation type="journal article" date="2018" name="G3 (Bethesda)">
        <title>Phylogenetic and Phylogenomic Definition of Rhizopus Species.</title>
        <authorList>
            <person name="Gryganskyi A.P."/>
            <person name="Golan J."/>
            <person name="Dolatabadi S."/>
            <person name="Mondo S."/>
            <person name="Robb S."/>
            <person name="Idnurm A."/>
            <person name="Muszewska A."/>
            <person name="Steczkiewicz K."/>
            <person name="Masonjones S."/>
            <person name="Liao H.L."/>
            <person name="Gajdeczka M.T."/>
            <person name="Anike F."/>
            <person name="Vuek A."/>
            <person name="Anishchenko I.M."/>
            <person name="Voigt K."/>
            <person name="de Hoog G.S."/>
            <person name="Smith M.E."/>
            <person name="Heitman J."/>
            <person name="Vilgalys R."/>
            <person name="Stajich J.E."/>
        </authorList>
    </citation>
    <scope>NUCLEOTIDE SEQUENCE [LARGE SCALE GENOMIC DNA]</scope>
    <source>
        <strain evidence="8 9">LSU 92-RS-03</strain>
    </source>
</reference>
<dbReference type="PROSITE" id="PS51385">
    <property type="entry name" value="YJEF_N"/>
    <property type="match status" value="1"/>
</dbReference>
<evidence type="ECO:0000256" key="5">
    <source>
        <dbReference type="SAM" id="MobiDB-lite"/>
    </source>
</evidence>
<dbReference type="InterPro" id="IPR004443">
    <property type="entry name" value="YjeF_N_dom"/>
</dbReference>
<dbReference type="InterPro" id="IPR025762">
    <property type="entry name" value="DFDF"/>
</dbReference>
<evidence type="ECO:0000259" key="6">
    <source>
        <dbReference type="PROSITE" id="PS51385"/>
    </source>
</evidence>
<evidence type="ECO:0000256" key="3">
    <source>
        <dbReference type="ARBA" id="ARBA00015797"/>
    </source>
</evidence>
<keyword evidence="4" id="KW-0963">Cytoplasm</keyword>
<dbReference type="GO" id="GO:0031087">
    <property type="term" value="P:deadenylation-independent decapping of nuclear-transcribed mRNA"/>
    <property type="evidence" value="ECO:0007669"/>
    <property type="project" value="TreeGrafter"/>
</dbReference>
<keyword evidence="9" id="KW-1185">Reference proteome</keyword>
<dbReference type="SMART" id="SM01199">
    <property type="entry name" value="FDF"/>
    <property type="match status" value="1"/>
</dbReference>
<dbReference type="PROSITE" id="PS51512">
    <property type="entry name" value="DFDF"/>
    <property type="match status" value="1"/>
</dbReference>
<evidence type="ECO:0000313" key="9">
    <source>
        <dbReference type="Proteomes" id="UP000253551"/>
    </source>
</evidence>
<dbReference type="GO" id="GO:0033962">
    <property type="term" value="P:P-body assembly"/>
    <property type="evidence" value="ECO:0007669"/>
    <property type="project" value="TreeGrafter"/>
</dbReference>
<comment type="subcellular location">
    <subcellularLocation>
        <location evidence="1">Cytoplasm</location>
        <location evidence="1">P-body</location>
    </subcellularLocation>
</comment>
<evidence type="ECO:0000256" key="2">
    <source>
        <dbReference type="ARBA" id="ARBA00006610"/>
    </source>
</evidence>
<organism evidence="8 9">
    <name type="scientific">Rhizopus stolonifer</name>
    <name type="common">Rhizopus nigricans</name>
    <dbReference type="NCBI Taxonomy" id="4846"/>
    <lineage>
        <taxon>Eukaryota</taxon>
        <taxon>Fungi</taxon>
        <taxon>Fungi incertae sedis</taxon>
        <taxon>Mucoromycota</taxon>
        <taxon>Mucoromycotina</taxon>
        <taxon>Mucoromycetes</taxon>
        <taxon>Mucorales</taxon>
        <taxon>Mucorineae</taxon>
        <taxon>Rhizopodaceae</taxon>
        <taxon>Rhizopus</taxon>
    </lineage>
</organism>
<comment type="similarity">
    <text evidence="2">Belongs to the EDC3 family.</text>
</comment>
<dbReference type="InterPro" id="IPR036652">
    <property type="entry name" value="YjeF_N_dom_sf"/>
</dbReference>
<dbReference type="PANTHER" id="PTHR13612:SF0">
    <property type="entry name" value="ENHANCER OF MRNA-DECAPPING PROTEIN 3"/>
    <property type="match status" value="1"/>
</dbReference>
<gene>
    <name evidence="8" type="primary">EDC3_3</name>
    <name evidence="8" type="ORF">CU098_013284</name>
</gene>
<sequence>MAERFLGLKVSVLLHSGAKIEGVFCSIEPNTQQLTLRDVTLYFFGQPPHHAPIHGIYGKDIKDLHTDPLQQAEQSQEALLPVNKSVSTFKNKKKKQQYQQHQQQQQQQHQHSPRNNRKNTSESWANKDVSSYREEEFDFQKNLNMFDKAKVFAEIRESDKTSQDDLLVSFNRLPQRNLLPTENVLDTPETIFPIRSTKKKSKIQTTENHIDCPTLSVAVSSRIEQEYSKVSKQREGLIIQNSAKGATILATRLLRYIGTSTSIVVLAGNNKNGTVGLAMARMLASRGYSVTICLVCQPGENLRYLALLEENTLRNLGATIVDSPSSIQGDYDLVVDAILGPENKLMDNLGAFHAITESINWANRQNKPVMSIDFPSGIDADTGTPQHPEYIIHPKWTISLGVPKIGCTSAKVTGELCLVDVGIPRYLLEQEGTDMKSVFSDSDVLVNLTYDTTQ</sequence>
<protein>
    <recommendedName>
        <fullName evidence="3">Enhancer of mRNA-decapping protein 3</fullName>
    </recommendedName>
</protein>
<feature type="domain" description="YjeF N-terminal" evidence="6">
    <location>
        <begin position="220"/>
        <end position="429"/>
    </location>
</feature>
<dbReference type="PANTHER" id="PTHR13612">
    <property type="entry name" value="ENHANCER OF MRNA-DECAPPING PROTEIN 3"/>
    <property type="match status" value="1"/>
</dbReference>
<dbReference type="EMBL" id="PJQM01000097">
    <property type="protein sequence ID" value="RCI06734.1"/>
    <property type="molecule type" value="Genomic_DNA"/>
</dbReference>
<dbReference type="Pfam" id="PF09532">
    <property type="entry name" value="FDF"/>
    <property type="match status" value="1"/>
</dbReference>
<dbReference type="Gene3D" id="3.40.50.10260">
    <property type="entry name" value="YjeF N-terminal domain"/>
    <property type="match status" value="1"/>
</dbReference>
<dbReference type="InterPro" id="IPR019050">
    <property type="entry name" value="FDF_dom"/>
</dbReference>
<feature type="region of interest" description="Disordered" evidence="5">
    <location>
        <begin position="90"/>
        <end position="127"/>
    </location>
</feature>
<evidence type="ECO:0000259" key="7">
    <source>
        <dbReference type="PROSITE" id="PS51512"/>
    </source>
</evidence>
<evidence type="ECO:0000256" key="1">
    <source>
        <dbReference type="ARBA" id="ARBA00004201"/>
    </source>
</evidence>
<dbReference type="GO" id="GO:0003729">
    <property type="term" value="F:mRNA binding"/>
    <property type="evidence" value="ECO:0007669"/>
    <property type="project" value="TreeGrafter"/>
</dbReference>